<dbReference type="PANTHER" id="PTHR31928">
    <property type="entry name" value="EXPRESSED PROTEIN"/>
    <property type="match status" value="1"/>
</dbReference>
<dbReference type="STRING" id="218851.A0A2G5EVZ6"/>
<accession>A0A2G5EVZ6</accession>
<evidence type="ECO:0000313" key="5">
    <source>
        <dbReference type="Proteomes" id="UP000230069"/>
    </source>
</evidence>
<evidence type="ECO:0008006" key="6">
    <source>
        <dbReference type="Google" id="ProtNLM"/>
    </source>
</evidence>
<dbReference type="InterPro" id="IPR048297">
    <property type="entry name" value="DUF936_dom_pln"/>
</dbReference>
<reference evidence="4 5" key="1">
    <citation type="submission" date="2017-09" db="EMBL/GenBank/DDBJ databases">
        <title>WGS assembly of Aquilegia coerulea Goldsmith.</title>
        <authorList>
            <person name="Hodges S."/>
            <person name="Kramer E."/>
            <person name="Nordborg M."/>
            <person name="Tomkins J."/>
            <person name="Borevitz J."/>
            <person name="Derieg N."/>
            <person name="Yan J."/>
            <person name="Mihaltcheva S."/>
            <person name="Hayes R.D."/>
            <person name="Rokhsar D."/>
        </authorList>
    </citation>
    <scope>NUCLEOTIDE SEQUENCE [LARGE SCALE GENOMIC DNA]</scope>
    <source>
        <strain evidence="5">cv. Goldsmith</strain>
    </source>
</reference>
<dbReference type="FunCoup" id="A0A2G5EVZ6">
    <property type="interactions" value="29"/>
</dbReference>
<dbReference type="InParanoid" id="A0A2G5EVZ6"/>
<dbReference type="AlphaFoldDB" id="A0A2G5EVZ6"/>
<dbReference type="OrthoDB" id="1888344at2759"/>
<feature type="region of interest" description="Disordered" evidence="1">
    <location>
        <begin position="183"/>
        <end position="221"/>
    </location>
</feature>
<evidence type="ECO:0000259" key="2">
    <source>
        <dbReference type="Pfam" id="PF06075"/>
    </source>
</evidence>
<dbReference type="Pfam" id="PF21647">
    <property type="entry name" value="DUF6857"/>
    <property type="match status" value="1"/>
</dbReference>
<dbReference type="Proteomes" id="UP000230069">
    <property type="component" value="Unassembled WGS sequence"/>
</dbReference>
<feature type="domain" description="DUF6857" evidence="3">
    <location>
        <begin position="276"/>
        <end position="589"/>
    </location>
</feature>
<dbReference type="Pfam" id="PF06075">
    <property type="entry name" value="DUF936"/>
    <property type="match status" value="1"/>
</dbReference>
<keyword evidence="5" id="KW-1185">Reference proteome</keyword>
<feature type="compositionally biased region" description="Basic and acidic residues" evidence="1">
    <location>
        <begin position="183"/>
        <end position="203"/>
    </location>
</feature>
<organism evidence="4 5">
    <name type="scientific">Aquilegia coerulea</name>
    <name type="common">Rocky mountain columbine</name>
    <dbReference type="NCBI Taxonomy" id="218851"/>
    <lineage>
        <taxon>Eukaryota</taxon>
        <taxon>Viridiplantae</taxon>
        <taxon>Streptophyta</taxon>
        <taxon>Embryophyta</taxon>
        <taxon>Tracheophyta</taxon>
        <taxon>Spermatophyta</taxon>
        <taxon>Magnoliopsida</taxon>
        <taxon>Ranunculales</taxon>
        <taxon>Ranunculaceae</taxon>
        <taxon>Thalictroideae</taxon>
        <taxon>Aquilegia</taxon>
    </lineage>
</organism>
<gene>
    <name evidence="4" type="ORF">AQUCO_00400656v1</name>
</gene>
<dbReference type="PANTHER" id="PTHR31928:SF7">
    <property type="entry name" value="FACTOR 1-DELTA, PUTATIVE (DUF936)-RELATED"/>
    <property type="match status" value="1"/>
</dbReference>
<sequence length="593" mass="66057">MASLTPGILLKLIENSKNRSITVTSQHRSALLQVIEIVPSLVTENDPWKNRGFYLKVSDSLNSTYVSISDEDVDLIFNNKIQLGQFVYVTRFDSGLPFPILNGIKPVARKCACVGKPKDLILNEKIDLMKDGVMKKKKKNVDLKMRVVKRLDVDERISRRVSIGNVRVEGMEMRRLSLDSSRKGWDKADGLMKKNGVRSRESPRPSCSDTASVLSDTKASPRRDSLLKDKILNNSPLKCQSNSFPMNVASKPLKKEIKSSKEVTIPSNLVKVPVKFQKWSDQNISWDFLPSGIHDSGKDAISYRNTAFLTAVDALHEASAAESVIRCMSRFAELCESAPKDSPGNLIEQFLDLHQSMLQKTSVVDALVKARSAEAGTSIPSSSQLSSPELHKVFVDKNLDAASWVQVAVESNLSKISLLNKENKSRSQLGDQHCYVILEPPSEPTEVKKDHSPQIKRSPQSQGSVLDSNGKGGPSPRRRFGHSVVKKTNDENIAWSKGEGLKEVASLAVRLLLTSRGWFLKYLEDSLNVGFGLNRKDGDNEVGSLLGQLKRVNQWLEDATGDRFEVDEKVERLRKKLYEFLLENLDSAIVSGR</sequence>
<dbReference type="EMBL" id="KZ305021">
    <property type="protein sequence ID" value="PIA59933.1"/>
    <property type="molecule type" value="Genomic_DNA"/>
</dbReference>
<feature type="compositionally biased region" description="Polar residues" evidence="1">
    <location>
        <begin position="205"/>
        <end position="218"/>
    </location>
</feature>
<dbReference type="InterPro" id="IPR049172">
    <property type="entry name" value="DUF6857_pln"/>
</dbReference>
<feature type="compositionally biased region" description="Polar residues" evidence="1">
    <location>
        <begin position="455"/>
        <end position="467"/>
    </location>
</feature>
<dbReference type="InterPro" id="IPR010341">
    <property type="entry name" value="DUF936_pln"/>
</dbReference>
<proteinExistence type="predicted"/>
<protein>
    <recommendedName>
        <fullName evidence="6">DUF936 domain-containing protein</fullName>
    </recommendedName>
</protein>
<evidence type="ECO:0000259" key="3">
    <source>
        <dbReference type="Pfam" id="PF21647"/>
    </source>
</evidence>
<feature type="region of interest" description="Disordered" evidence="1">
    <location>
        <begin position="443"/>
        <end position="483"/>
    </location>
</feature>
<name>A0A2G5EVZ6_AQUCA</name>
<evidence type="ECO:0000313" key="4">
    <source>
        <dbReference type="EMBL" id="PIA59933.1"/>
    </source>
</evidence>
<evidence type="ECO:0000256" key="1">
    <source>
        <dbReference type="SAM" id="MobiDB-lite"/>
    </source>
</evidence>
<feature type="domain" description="DUF936" evidence="2">
    <location>
        <begin position="4"/>
        <end position="121"/>
    </location>
</feature>